<dbReference type="AlphaFoldDB" id="A0A977L201"/>
<sequence>MKKITKNPDPLVMQELLNFIQSEKKADIIPNYTNFREKEKLRQSLLKEQGYICCFCMERIENSNETTKIAHIFPQNPVSDEDKQKVEKENRDLRYANMLAACDGGKGQPSHLQHCDTKQGNAILKINPADPTKNCENLIAYRSSGEIYSNDSDINHDLQEILNLNLETIKKARYEGCDL</sequence>
<reference evidence="1" key="1">
    <citation type="submission" date="2021-04" db="EMBL/GenBank/DDBJ databases">
        <title>Genome sequence of Woronichinia naegeliana from Washington state freshwater lake bloom.</title>
        <authorList>
            <person name="Dreher T.W."/>
        </authorList>
    </citation>
    <scope>NUCLEOTIDE SEQUENCE</scope>
    <source>
        <strain evidence="1">WA131</strain>
    </source>
</reference>
<dbReference type="KEGG" id="wna:KA717_16700"/>
<gene>
    <name evidence="1" type="ORF">KA717_16700</name>
</gene>
<accession>A0A977L201</accession>
<dbReference type="EMBL" id="CP073041">
    <property type="protein sequence ID" value="UXE64024.1"/>
    <property type="molecule type" value="Genomic_DNA"/>
</dbReference>
<name>A0A977L201_9CYAN</name>
<organism evidence="1">
    <name type="scientific">Woronichinia naegeliana WA131</name>
    <dbReference type="NCBI Taxonomy" id="2824559"/>
    <lineage>
        <taxon>Bacteria</taxon>
        <taxon>Bacillati</taxon>
        <taxon>Cyanobacteriota</taxon>
        <taxon>Cyanophyceae</taxon>
        <taxon>Synechococcales</taxon>
        <taxon>Coelosphaeriaceae</taxon>
        <taxon>Woronichinia</taxon>
    </lineage>
</organism>
<proteinExistence type="predicted"/>
<evidence type="ECO:0000313" key="1">
    <source>
        <dbReference type="EMBL" id="UXE64024.1"/>
    </source>
</evidence>
<evidence type="ECO:0008006" key="2">
    <source>
        <dbReference type="Google" id="ProtNLM"/>
    </source>
</evidence>
<protein>
    <recommendedName>
        <fullName evidence="2">TIGR02646 family protein</fullName>
    </recommendedName>
</protein>
<dbReference type="Proteomes" id="UP001065613">
    <property type="component" value="Chromosome"/>
</dbReference>